<keyword evidence="10" id="KW-1185">Reference proteome</keyword>
<evidence type="ECO:0000256" key="6">
    <source>
        <dbReference type="ARBA" id="ARBA00022989"/>
    </source>
</evidence>
<evidence type="ECO:0000256" key="3">
    <source>
        <dbReference type="ARBA" id="ARBA00022448"/>
    </source>
</evidence>
<dbReference type="GO" id="GO:0033214">
    <property type="term" value="P:siderophore-iron import into cell"/>
    <property type="evidence" value="ECO:0007669"/>
    <property type="project" value="TreeGrafter"/>
</dbReference>
<evidence type="ECO:0000313" key="9">
    <source>
        <dbReference type="EMBL" id="CAJ64279.1"/>
    </source>
</evidence>
<dbReference type="EMBL" id="CT573213">
    <property type="protein sequence ID" value="CAJ64279.1"/>
    <property type="molecule type" value="Genomic_DNA"/>
</dbReference>
<evidence type="ECO:0000256" key="8">
    <source>
        <dbReference type="SAM" id="Phobius"/>
    </source>
</evidence>
<evidence type="ECO:0000256" key="5">
    <source>
        <dbReference type="ARBA" id="ARBA00022692"/>
    </source>
</evidence>
<feature type="transmembrane region" description="Helical" evidence="8">
    <location>
        <begin position="88"/>
        <end position="110"/>
    </location>
</feature>
<proteinExistence type="inferred from homology"/>
<evidence type="ECO:0000256" key="7">
    <source>
        <dbReference type="ARBA" id="ARBA00023136"/>
    </source>
</evidence>
<dbReference type="HOGENOM" id="CLU_013016_0_1_11"/>
<dbReference type="PANTHER" id="PTHR30472">
    <property type="entry name" value="FERRIC ENTEROBACTIN TRANSPORT SYSTEM PERMEASE PROTEIN"/>
    <property type="match status" value="1"/>
</dbReference>
<feature type="transmembrane region" description="Helical" evidence="8">
    <location>
        <begin position="307"/>
        <end position="325"/>
    </location>
</feature>
<organism evidence="9 10">
    <name type="scientific">Frankia alni (strain DSM 45986 / CECT 9034 / ACN14a)</name>
    <dbReference type="NCBI Taxonomy" id="326424"/>
    <lineage>
        <taxon>Bacteria</taxon>
        <taxon>Bacillati</taxon>
        <taxon>Actinomycetota</taxon>
        <taxon>Actinomycetes</taxon>
        <taxon>Frankiales</taxon>
        <taxon>Frankiaceae</taxon>
        <taxon>Frankia</taxon>
    </lineage>
</organism>
<dbReference type="Gene3D" id="1.10.3470.10">
    <property type="entry name" value="ABC transporter involved in vitamin B12 uptake, BtuC"/>
    <property type="match status" value="1"/>
</dbReference>
<feature type="transmembrane region" description="Helical" evidence="8">
    <location>
        <begin position="117"/>
        <end position="136"/>
    </location>
</feature>
<evidence type="ECO:0000256" key="4">
    <source>
        <dbReference type="ARBA" id="ARBA00022475"/>
    </source>
</evidence>
<dbReference type="FunFam" id="1.10.3470.10:FF:000001">
    <property type="entry name" value="Vitamin B12 ABC transporter permease BtuC"/>
    <property type="match status" value="1"/>
</dbReference>
<feature type="transmembrane region" description="Helical" evidence="8">
    <location>
        <begin position="238"/>
        <end position="267"/>
    </location>
</feature>
<dbReference type="GO" id="GO:0005886">
    <property type="term" value="C:plasma membrane"/>
    <property type="evidence" value="ECO:0007669"/>
    <property type="project" value="UniProtKB-SubCell"/>
</dbReference>
<dbReference type="eggNOG" id="COG0609">
    <property type="taxonomic scope" value="Bacteria"/>
</dbReference>
<dbReference type="AlphaFoldDB" id="Q0RE33"/>
<name>Q0RE33_FRAAA</name>
<feature type="transmembrane region" description="Helical" evidence="8">
    <location>
        <begin position="279"/>
        <end position="301"/>
    </location>
</feature>
<protein>
    <submittedName>
        <fullName evidence="9">Citrate-dependent iron (III) transport protein (ABC superfamily, membrane)</fullName>
    </submittedName>
</protein>
<dbReference type="GO" id="GO:0022857">
    <property type="term" value="F:transmembrane transporter activity"/>
    <property type="evidence" value="ECO:0007669"/>
    <property type="project" value="InterPro"/>
</dbReference>
<dbReference type="Proteomes" id="UP000000657">
    <property type="component" value="Chromosome"/>
</dbReference>
<dbReference type="RefSeq" id="WP_011606725.1">
    <property type="nucleotide sequence ID" value="NC_008278.1"/>
</dbReference>
<keyword evidence="4" id="KW-1003">Cell membrane</keyword>
<dbReference type="SUPFAM" id="SSF81345">
    <property type="entry name" value="ABC transporter involved in vitamin B12 uptake, BtuC"/>
    <property type="match status" value="1"/>
</dbReference>
<feature type="transmembrane region" description="Helical" evidence="8">
    <location>
        <begin position="148"/>
        <end position="167"/>
    </location>
</feature>
<evidence type="ECO:0000256" key="2">
    <source>
        <dbReference type="ARBA" id="ARBA00007935"/>
    </source>
</evidence>
<dbReference type="Pfam" id="PF01032">
    <property type="entry name" value="FecCD"/>
    <property type="match status" value="1"/>
</dbReference>
<keyword evidence="3" id="KW-0813">Transport</keyword>
<dbReference type="STRING" id="326424.FRAAL5646"/>
<dbReference type="InterPro" id="IPR000522">
    <property type="entry name" value="ABC_transptr_permease_BtuC"/>
</dbReference>
<keyword evidence="6 8" id="KW-1133">Transmembrane helix</keyword>
<comment type="subcellular location">
    <subcellularLocation>
        <location evidence="1">Cell membrane</location>
        <topology evidence="1">Multi-pass membrane protein</topology>
    </subcellularLocation>
</comment>
<reference evidence="9 10" key="1">
    <citation type="journal article" date="2007" name="Genome Res.">
        <title>Genome characteristics of facultatively symbiotic Frankia sp. strains reflect host range and host plant biogeography.</title>
        <authorList>
            <person name="Normand P."/>
            <person name="Lapierre P."/>
            <person name="Tisa L.S."/>
            <person name="Gogarten J.P."/>
            <person name="Alloisio N."/>
            <person name="Bagnarol E."/>
            <person name="Bassi C.A."/>
            <person name="Berry A.M."/>
            <person name="Bickhart D.M."/>
            <person name="Choisne N."/>
            <person name="Couloux A."/>
            <person name="Cournoyer B."/>
            <person name="Cruveiller S."/>
            <person name="Daubin V."/>
            <person name="Demange N."/>
            <person name="Francino M.P."/>
            <person name="Goltsman E."/>
            <person name="Huang Y."/>
            <person name="Kopp O.R."/>
            <person name="Labarre L."/>
            <person name="Lapidus A."/>
            <person name="Lavire C."/>
            <person name="Marechal J."/>
            <person name="Martinez M."/>
            <person name="Mastronunzio J.E."/>
            <person name="Mullin B.C."/>
            <person name="Niemann J."/>
            <person name="Pujic P."/>
            <person name="Rawnsley T."/>
            <person name="Rouy Z."/>
            <person name="Schenowitz C."/>
            <person name="Sellstedt A."/>
            <person name="Tavares F."/>
            <person name="Tomkins J.P."/>
            <person name="Vallenet D."/>
            <person name="Valverde C."/>
            <person name="Wall L.G."/>
            <person name="Wang Y."/>
            <person name="Medigue C."/>
            <person name="Benson D.R."/>
        </authorList>
    </citation>
    <scope>NUCLEOTIDE SEQUENCE [LARGE SCALE GENOMIC DNA]</scope>
    <source>
        <strain evidence="10">DSM 45986 / CECT 9034 / ACN14a</strain>
    </source>
</reference>
<dbReference type="InterPro" id="IPR037294">
    <property type="entry name" value="ABC_BtuC-like"/>
</dbReference>
<evidence type="ECO:0000256" key="1">
    <source>
        <dbReference type="ARBA" id="ARBA00004651"/>
    </source>
</evidence>
<gene>
    <name evidence="9" type="primary">fecD</name>
    <name evidence="9" type="ordered locus">FRAAL5646</name>
</gene>
<feature type="transmembrane region" description="Helical" evidence="8">
    <location>
        <begin position="59"/>
        <end position="76"/>
    </location>
</feature>
<sequence>MITVLAGTLAVSVVMSVGLGPVAVPVGEVVGILRAHVFGSGHITGPTDIIVWQLRAPRVLTAAAVGAGLALAGTVTQALVRNPVADPFILGLSSGASAAAVFALTVLSAVTLGTMTLPLAAFGGALLAGAAVFLVARTGGVLAPARLVLVGVAAAQLLDGVTSFLLLRTRNADAQAQVLFWLLGSFSGARWDLTVTVVLVVGALATLLLPLGGRLNVLVLGDEAAAALGVDASRSRGFLLVLVALLTGTAVAMSGAIGFVGMVIPNLTRLLVGADHRRVLPVAALLGAIVLVWADTAARLVLAPTELPVGILTAAIGVPLFVITLRRGAIGSAGVL</sequence>
<keyword evidence="7 8" id="KW-0472">Membrane</keyword>
<evidence type="ECO:0000313" key="10">
    <source>
        <dbReference type="Proteomes" id="UP000000657"/>
    </source>
</evidence>
<keyword evidence="5 8" id="KW-0812">Transmembrane</keyword>
<dbReference type="KEGG" id="fal:FRAAL5646"/>
<accession>Q0RE33</accession>
<dbReference type="PANTHER" id="PTHR30472:SF67">
    <property type="entry name" value="PERMEASE OF ABC TRANSPORTER-RELATED"/>
    <property type="match status" value="1"/>
</dbReference>
<dbReference type="CDD" id="cd06550">
    <property type="entry name" value="TM_ABC_iron-siderophores_like"/>
    <property type="match status" value="1"/>
</dbReference>
<feature type="transmembrane region" description="Helical" evidence="8">
    <location>
        <begin position="179"/>
        <end position="209"/>
    </location>
</feature>
<comment type="similarity">
    <text evidence="2">Belongs to the binding-protein-dependent transport system permease family. FecCD subfamily.</text>
</comment>